<evidence type="ECO:0000256" key="5">
    <source>
        <dbReference type="SAM" id="MobiDB-lite"/>
    </source>
</evidence>
<dbReference type="Gene3D" id="3.40.720.10">
    <property type="entry name" value="Alkaline Phosphatase, subunit A"/>
    <property type="match status" value="1"/>
</dbReference>
<evidence type="ECO:0000313" key="7">
    <source>
        <dbReference type="EMBL" id="MEJ5946578.1"/>
    </source>
</evidence>
<evidence type="ECO:0000259" key="6">
    <source>
        <dbReference type="Pfam" id="PF00884"/>
    </source>
</evidence>
<comment type="similarity">
    <text evidence="1">Belongs to the sulfatase family.</text>
</comment>
<dbReference type="Pfam" id="PF00884">
    <property type="entry name" value="Sulfatase"/>
    <property type="match status" value="1"/>
</dbReference>
<organism evidence="7 8">
    <name type="scientific">Pseudokineococcus basanitobsidens</name>
    <dbReference type="NCBI Taxonomy" id="1926649"/>
    <lineage>
        <taxon>Bacteria</taxon>
        <taxon>Bacillati</taxon>
        <taxon>Actinomycetota</taxon>
        <taxon>Actinomycetes</taxon>
        <taxon>Kineosporiales</taxon>
        <taxon>Kineosporiaceae</taxon>
        <taxon>Pseudokineococcus</taxon>
    </lineage>
</organism>
<proteinExistence type="inferred from homology"/>
<dbReference type="InterPro" id="IPR024607">
    <property type="entry name" value="Sulfatase_CS"/>
</dbReference>
<name>A0ABU8RNQ8_9ACTN</name>
<dbReference type="SUPFAM" id="SSF49899">
    <property type="entry name" value="Concanavalin A-like lectins/glucanases"/>
    <property type="match status" value="1"/>
</dbReference>
<dbReference type="Gene3D" id="3.30.1120.10">
    <property type="match status" value="1"/>
</dbReference>
<dbReference type="InterPro" id="IPR013320">
    <property type="entry name" value="ConA-like_dom_sf"/>
</dbReference>
<evidence type="ECO:0000256" key="2">
    <source>
        <dbReference type="ARBA" id="ARBA00022723"/>
    </source>
</evidence>
<dbReference type="GO" id="GO:0016787">
    <property type="term" value="F:hydrolase activity"/>
    <property type="evidence" value="ECO:0007669"/>
    <property type="project" value="UniProtKB-KW"/>
</dbReference>
<dbReference type="PANTHER" id="PTHR42693">
    <property type="entry name" value="ARYLSULFATASE FAMILY MEMBER"/>
    <property type="match status" value="1"/>
</dbReference>
<reference evidence="7 8" key="1">
    <citation type="journal article" date="2017" name="Int. J. Syst. Evol. Microbiol.">
        <title>Pseudokineococcus basanitobsidens sp. nov., isolated from volcanic rock.</title>
        <authorList>
            <person name="Lee D.W."/>
            <person name="Park M.Y."/>
            <person name="Kim J.J."/>
            <person name="Kim B.S."/>
        </authorList>
    </citation>
    <scope>NUCLEOTIDE SEQUENCE [LARGE SCALE GENOMIC DNA]</scope>
    <source>
        <strain evidence="7 8">DSM 103726</strain>
    </source>
</reference>
<evidence type="ECO:0000313" key="8">
    <source>
        <dbReference type="Proteomes" id="UP001387100"/>
    </source>
</evidence>
<keyword evidence="2" id="KW-0479">Metal-binding</keyword>
<dbReference type="EMBL" id="JBBIAA010000026">
    <property type="protein sequence ID" value="MEJ5946578.1"/>
    <property type="molecule type" value="Genomic_DNA"/>
</dbReference>
<dbReference type="PROSITE" id="PS00523">
    <property type="entry name" value="SULFATASE_1"/>
    <property type="match status" value="1"/>
</dbReference>
<dbReference type="SUPFAM" id="SSF53649">
    <property type="entry name" value="Alkaline phosphatase-like"/>
    <property type="match status" value="1"/>
</dbReference>
<gene>
    <name evidence="7" type="ORF">WDZ17_14870</name>
</gene>
<keyword evidence="3 7" id="KW-0378">Hydrolase</keyword>
<protein>
    <submittedName>
        <fullName evidence="7">Arylsulfatase</fullName>
        <ecNumber evidence="7">3.1.6.-</ecNumber>
    </submittedName>
</protein>
<dbReference type="InterPro" id="IPR017850">
    <property type="entry name" value="Alkaline_phosphatase_core_sf"/>
</dbReference>
<feature type="domain" description="Sulfatase N-terminal" evidence="6">
    <location>
        <begin position="38"/>
        <end position="451"/>
    </location>
</feature>
<keyword evidence="8" id="KW-1185">Reference proteome</keyword>
<dbReference type="InterPro" id="IPR000917">
    <property type="entry name" value="Sulfatase_N"/>
</dbReference>
<evidence type="ECO:0000256" key="4">
    <source>
        <dbReference type="ARBA" id="ARBA00022837"/>
    </source>
</evidence>
<dbReference type="InterPro" id="IPR050738">
    <property type="entry name" value="Sulfatase"/>
</dbReference>
<keyword evidence="4" id="KW-0106">Calcium</keyword>
<evidence type="ECO:0000256" key="3">
    <source>
        <dbReference type="ARBA" id="ARBA00022801"/>
    </source>
</evidence>
<sequence>MSEPAETPTTPPEGHVGRTYADSTPWWPEPARPREGAPDVVLVVLDDVGFGSLGCFGSEIATPTMDALAAEGLTYTNFHVTPLCSPTRASLLTGRNHHAVGMSMLSNADSGFPGYRGQVTHAAAMVQEVLRDTGYSTAALGKWHLAPMDRTTSAGPYDQWPLGRGFDRYYGFLEGLSDHFLPELVQDNTRVEPPATPEEGYHLTEDLVDRAIDHVSDRVSVAPDTPYFLYLALGAAHCPHQSPERYLQAQRGRYDEGWDVVRERRLARQKELGVVPPDTELAPLNDGVRPWADLSDDDRTVMARLQEAFAAMLEHTDDQLGRLMAHLEHLGRRENTLVVLMSDNGASQEGGALGNTNTLAYENGDTTTTEESLARLDDIGTWRCHSNYPWGWAQAANTPLKRYKQNVHAGGVRAPLVLSWPAGMAGAAGGLRTQFHHVVDVAPTLLDVVGVAAPEVRRGVPQMPVHGTSMRYTFDDADAPSRRRTQYFEMYGHRALVSDGWKAVAYHERHSPYESDRWELYHLPSDFSECHDLAQERSDVLHELVGRWESEAERYSVFPLDDRNFAERAAQYSSAASPRRRRRYELRPGMDTVPGGVTPLVYDRSYRIEAHVRLAGHDEGVLLAHGDVNGGHVLFVRDGLLQYEYNHQGTRYHVAGALPGAGEHRLAVAVQRTGERQALARLLVDDAEVGSQPLASTARFMIGWQGLQVGRDPGSPVSLRYPRGFPFTGHLEKVVVALADDGGADAPHEVLD</sequence>
<dbReference type="EC" id="3.1.6.-" evidence="7"/>
<dbReference type="RefSeq" id="WP_339575959.1">
    <property type="nucleotide sequence ID" value="NZ_JBBIAA010000026.1"/>
</dbReference>
<dbReference type="CDD" id="cd16025">
    <property type="entry name" value="PAS_like"/>
    <property type="match status" value="1"/>
</dbReference>
<accession>A0ABU8RNQ8</accession>
<feature type="region of interest" description="Disordered" evidence="5">
    <location>
        <begin position="1"/>
        <end position="32"/>
    </location>
</feature>
<evidence type="ECO:0000256" key="1">
    <source>
        <dbReference type="ARBA" id="ARBA00008779"/>
    </source>
</evidence>
<comment type="caution">
    <text evidence="7">The sequence shown here is derived from an EMBL/GenBank/DDBJ whole genome shotgun (WGS) entry which is preliminary data.</text>
</comment>
<dbReference type="Proteomes" id="UP001387100">
    <property type="component" value="Unassembled WGS sequence"/>
</dbReference>